<protein>
    <recommendedName>
        <fullName evidence="3">ACB domain-containing protein</fullName>
    </recommendedName>
</protein>
<keyword evidence="5" id="KW-1185">Reference proteome</keyword>
<dbReference type="InterPro" id="IPR035984">
    <property type="entry name" value="Acyl-CoA-binding_sf"/>
</dbReference>
<feature type="domain" description="ACB" evidence="3">
    <location>
        <begin position="13"/>
        <end position="102"/>
    </location>
</feature>
<feature type="compositionally biased region" description="Polar residues" evidence="2">
    <location>
        <begin position="151"/>
        <end position="178"/>
    </location>
</feature>
<dbReference type="Pfam" id="PF00887">
    <property type="entry name" value="ACBP"/>
    <property type="match status" value="1"/>
</dbReference>
<keyword evidence="1" id="KW-0446">Lipid-binding</keyword>
<dbReference type="PRINTS" id="PR00689">
    <property type="entry name" value="ACOABINDINGP"/>
</dbReference>
<dbReference type="Gene3D" id="1.20.80.10">
    <property type="match status" value="1"/>
</dbReference>
<evidence type="ECO:0000313" key="5">
    <source>
        <dbReference type="Proteomes" id="UP000613177"/>
    </source>
</evidence>
<dbReference type="PANTHER" id="PTHR23310:SF133">
    <property type="entry name" value="COA BINDING PROTEIN, PUTATIVE (AFU_ORTHOLOGUE AFUA_1G12300)-RELATED"/>
    <property type="match status" value="1"/>
</dbReference>
<feature type="compositionally biased region" description="Polar residues" evidence="2">
    <location>
        <begin position="184"/>
        <end position="193"/>
    </location>
</feature>
<feature type="compositionally biased region" description="Polar residues" evidence="2">
    <location>
        <begin position="346"/>
        <end position="361"/>
    </location>
</feature>
<feature type="region of interest" description="Disordered" evidence="2">
    <location>
        <begin position="139"/>
        <end position="216"/>
    </location>
</feature>
<evidence type="ECO:0000313" key="4">
    <source>
        <dbReference type="EMBL" id="KAG2229868.1"/>
    </source>
</evidence>
<comment type="caution">
    <text evidence="4">The sequence shown here is derived from an EMBL/GenBank/DDBJ whole genome shotgun (WGS) entry which is preliminary data.</text>
</comment>
<sequence>MANIPPHYTDRFILQRYNKALHIVQNLPASSNFQPTKSQKLELYSLYKQVSQGDINTQRPGLFDVVGRAKWDAWKKLEGITVLEARHIYVESLLRVAAEVIKKTYALYIYIYYRLIANLKKDEEEQAYLRDIQESSNGSSLRAVAPDRQRLTSPVLSRSNNHRPSSVASVQTMVTAPTTRPPSAANSVTSGVRSTRFGPSNYRGNEKRPQHMTRDVLPENKDTFIEEEFDHSVNPWQHIPTTHSNKNIQSTSSSEDSIENNRSNNTKSSNLLRLPSPMFNRQQQQQQRLSSLASPSPPPYPQHLQTMTPIHQNQYNQSPVPGSSTSSSVTATPQLHNMAPGDRSVYTPTDSRSVSRTQSRYDTSQQYTSVVALGPATKRALESLQSEIIALNERIDDLRKELVERDRQRAIKRKSDTEEETEPESDDMGDGWKWVIKAALKYASVNLMTGFILFFILYKSRSPIAYAVLKQTGKYWQTFRLRALISNVVV</sequence>
<evidence type="ECO:0000259" key="3">
    <source>
        <dbReference type="PROSITE" id="PS51228"/>
    </source>
</evidence>
<feature type="compositionally biased region" description="Acidic residues" evidence="2">
    <location>
        <begin position="417"/>
        <end position="428"/>
    </location>
</feature>
<dbReference type="InterPro" id="IPR014352">
    <property type="entry name" value="FERM/acyl-CoA-bd_prot_sf"/>
</dbReference>
<name>A0A8H7VV26_9FUNG</name>
<feature type="compositionally biased region" description="Polar residues" evidence="2">
    <location>
        <begin position="239"/>
        <end position="271"/>
    </location>
</feature>
<dbReference type="Proteomes" id="UP000613177">
    <property type="component" value="Unassembled WGS sequence"/>
</dbReference>
<feature type="compositionally biased region" description="Low complexity" evidence="2">
    <location>
        <begin position="282"/>
        <end position="294"/>
    </location>
</feature>
<gene>
    <name evidence="4" type="ORF">INT48_005144</name>
</gene>
<dbReference type="InterPro" id="IPR000582">
    <property type="entry name" value="Acyl-CoA-binding_protein"/>
</dbReference>
<dbReference type="PANTHER" id="PTHR23310">
    <property type="entry name" value="ACYL-COA-BINDING PROTEIN, ACBP"/>
    <property type="match status" value="1"/>
</dbReference>
<evidence type="ECO:0000256" key="1">
    <source>
        <dbReference type="ARBA" id="ARBA00023121"/>
    </source>
</evidence>
<evidence type="ECO:0000256" key="2">
    <source>
        <dbReference type="SAM" id="MobiDB-lite"/>
    </source>
</evidence>
<dbReference type="EMBL" id="JAEPRE010000238">
    <property type="protein sequence ID" value="KAG2229868.1"/>
    <property type="molecule type" value="Genomic_DNA"/>
</dbReference>
<dbReference type="PROSITE" id="PS51228">
    <property type="entry name" value="ACB_2"/>
    <property type="match status" value="1"/>
</dbReference>
<feature type="region of interest" description="Disordered" evidence="2">
    <location>
        <begin position="233"/>
        <end position="361"/>
    </location>
</feature>
<feature type="compositionally biased region" description="Basic and acidic residues" evidence="2">
    <location>
        <begin position="204"/>
        <end position="216"/>
    </location>
</feature>
<feature type="region of interest" description="Disordered" evidence="2">
    <location>
        <begin position="409"/>
        <end position="428"/>
    </location>
</feature>
<accession>A0A8H7VV26</accession>
<dbReference type="GO" id="GO:0000062">
    <property type="term" value="F:fatty-acyl-CoA binding"/>
    <property type="evidence" value="ECO:0007669"/>
    <property type="project" value="InterPro"/>
</dbReference>
<dbReference type="GO" id="GO:0006631">
    <property type="term" value="P:fatty acid metabolic process"/>
    <property type="evidence" value="ECO:0007669"/>
    <property type="project" value="TreeGrafter"/>
</dbReference>
<feature type="compositionally biased region" description="Polar residues" evidence="2">
    <location>
        <begin position="306"/>
        <end position="317"/>
    </location>
</feature>
<proteinExistence type="predicted"/>
<feature type="compositionally biased region" description="Low complexity" evidence="2">
    <location>
        <begin position="318"/>
        <end position="330"/>
    </location>
</feature>
<organism evidence="4 5">
    <name type="scientific">Thamnidium elegans</name>
    <dbReference type="NCBI Taxonomy" id="101142"/>
    <lineage>
        <taxon>Eukaryota</taxon>
        <taxon>Fungi</taxon>
        <taxon>Fungi incertae sedis</taxon>
        <taxon>Mucoromycota</taxon>
        <taxon>Mucoromycotina</taxon>
        <taxon>Mucoromycetes</taxon>
        <taxon>Mucorales</taxon>
        <taxon>Mucorineae</taxon>
        <taxon>Mucoraceae</taxon>
        <taxon>Thamnidium</taxon>
    </lineage>
</organism>
<dbReference type="SUPFAM" id="SSF47027">
    <property type="entry name" value="Acyl-CoA binding protein"/>
    <property type="match status" value="1"/>
</dbReference>
<dbReference type="AlphaFoldDB" id="A0A8H7VV26"/>
<reference evidence="4" key="1">
    <citation type="submission" date="2021-01" db="EMBL/GenBank/DDBJ databases">
        <title>Metabolic potential, ecology and presence of endohyphal bacteria is reflected in genomic diversity of Mucoromycotina.</title>
        <authorList>
            <person name="Muszewska A."/>
            <person name="Okrasinska A."/>
            <person name="Steczkiewicz K."/>
            <person name="Drgas O."/>
            <person name="Orlowska M."/>
            <person name="Perlinska-Lenart U."/>
            <person name="Aleksandrzak-Piekarczyk T."/>
            <person name="Szatraj K."/>
            <person name="Zielenkiewicz U."/>
            <person name="Pilsyk S."/>
            <person name="Malc E."/>
            <person name="Mieczkowski P."/>
            <person name="Kruszewska J.S."/>
            <person name="Biernat P."/>
            <person name="Pawlowska J."/>
        </authorList>
    </citation>
    <scope>NUCLEOTIDE SEQUENCE</scope>
    <source>
        <strain evidence="4">WA0000018081</strain>
    </source>
</reference>